<evidence type="ECO:0000256" key="2">
    <source>
        <dbReference type="ARBA" id="ARBA00022692"/>
    </source>
</evidence>
<keyword evidence="4" id="KW-0472">Membrane</keyword>
<comment type="subcellular location">
    <subcellularLocation>
        <location evidence="1">Membrane</location>
        <topology evidence="1">Single-pass membrane protein</topology>
    </subcellularLocation>
</comment>
<keyword evidence="3" id="KW-1133">Transmembrane helix</keyword>
<feature type="domain" description="Translocation and assembly module TamB C-terminal" evidence="5">
    <location>
        <begin position="2"/>
        <end position="255"/>
    </location>
</feature>
<gene>
    <name evidence="6" type="ORF">S01H1_09307</name>
</gene>
<feature type="non-terminal residue" evidence="6">
    <location>
        <position position="1"/>
    </location>
</feature>
<dbReference type="AlphaFoldDB" id="X0T4H2"/>
<dbReference type="PANTHER" id="PTHR36985:SF1">
    <property type="entry name" value="TRANSLOCATION AND ASSEMBLY MODULE SUBUNIT TAMB"/>
    <property type="match status" value="1"/>
</dbReference>
<proteinExistence type="predicted"/>
<keyword evidence="2" id="KW-0812">Transmembrane</keyword>
<dbReference type="Pfam" id="PF04357">
    <property type="entry name" value="TamB"/>
    <property type="match status" value="1"/>
</dbReference>
<dbReference type="PANTHER" id="PTHR36985">
    <property type="entry name" value="TRANSLOCATION AND ASSEMBLY MODULE SUBUNIT TAMB"/>
    <property type="match status" value="1"/>
</dbReference>
<evidence type="ECO:0000259" key="5">
    <source>
        <dbReference type="Pfam" id="PF04357"/>
    </source>
</evidence>
<comment type="caution">
    <text evidence="6">The sequence shown here is derived from an EMBL/GenBank/DDBJ whole genome shotgun (WGS) entry which is preliminary data.</text>
</comment>
<name>X0T4H2_9ZZZZ</name>
<evidence type="ECO:0000256" key="4">
    <source>
        <dbReference type="ARBA" id="ARBA00023136"/>
    </source>
</evidence>
<dbReference type="GO" id="GO:0097347">
    <property type="term" value="C:TAM protein secretion complex"/>
    <property type="evidence" value="ECO:0007669"/>
    <property type="project" value="TreeGrafter"/>
</dbReference>
<reference evidence="6" key="1">
    <citation type="journal article" date="2014" name="Front. Microbiol.">
        <title>High frequency of phylogenetically diverse reductive dehalogenase-homologous genes in deep subseafloor sedimentary metagenomes.</title>
        <authorList>
            <person name="Kawai M."/>
            <person name="Futagami T."/>
            <person name="Toyoda A."/>
            <person name="Takaki Y."/>
            <person name="Nishi S."/>
            <person name="Hori S."/>
            <person name="Arai W."/>
            <person name="Tsubouchi T."/>
            <person name="Morono Y."/>
            <person name="Uchiyama I."/>
            <person name="Ito T."/>
            <person name="Fujiyama A."/>
            <person name="Inagaki F."/>
            <person name="Takami H."/>
        </authorList>
    </citation>
    <scope>NUCLEOTIDE SEQUENCE</scope>
    <source>
        <strain evidence="6">Expedition CK06-06</strain>
    </source>
</reference>
<dbReference type="GO" id="GO:0009306">
    <property type="term" value="P:protein secretion"/>
    <property type="evidence" value="ECO:0007669"/>
    <property type="project" value="InterPro"/>
</dbReference>
<dbReference type="GO" id="GO:0005886">
    <property type="term" value="C:plasma membrane"/>
    <property type="evidence" value="ECO:0007669"/>
    <property type="project" value="InterPro"/>
</dbReference>
<evidence type="ECO:0000256" key="3">
    <source>
        <dbReference type="ARBA" id="ARBA00022989"/>
    </source>
</evidence>
<organism evidence="6">
    <name type="scientific">marine sediment metagenome</name>
    <dbReference type="NCBI Taxonomy" id="412755"/>
    <lineage>
        <taxon>unclassified sequences</taxon>
        <taxon>metagenomes</taxon>
        <taxon>ecological metagenomes</taxon>
    </lineage>
</organism>
<protein>
    <recommendedName>
        <fullName evidence="5">Translocation and assembly module TamB C-terminal domain-containing protein</fullName>
    </recommendedName>
</protein>
<accession>X0T4H2</accession>
<evidence type="ECO:0000256" key="1">
    <source>
        <dbReference type="ARBA" id="ARBA00004167"/>
    </source>
</evidence>
<dbReference type="InterPro" id="IPR007452">
    <property type="entry name" value="TamB_C"/>
</dbReference>
<dbReference type="EMBL" id="BARS01004759">
    <property type="protein sequence ID" value="GAF83057.1"/>
    <property type="molecule type" value="Genomic_DNA"/>
</dbReference>
<evidence type="ECO:0000313" key="6">
    <source>
        <dbReference type="EMBL" id="GAF83057.1"/>
    </source>
</evidence>
<sequence length="257" mass="28536">IDLEVKILDDFIAKANDFNLKLVGGLKVQGALSAPKLNGALQVKQGYIAFLDKKFRVSEGKVIFADSIGEDMILDIGAKTEIDDIDVFLNVSGILAQPTITLSSSPVLSESEIISLLMFNKNYAGLTEGELGIILKEELINLIAQGLSIRFLNQLENEVADSFGLDEFKIETIFKEEQDSDLAFFPGLVLETLAFKVGKYFSENFYLTYSAPLFEMGIGNLELEYKIKDDITINTHIGSVGSQDGEFELKFELQYEF</sequence>